<dbReference type="PANTHER" id="PTHR43767">
    <property type="entry name" value="LONG-CHAIN-FATTY-ACID--COA LIGASE"/>
    <property type="match status" value="1"/>
</dbReference>
<evidence type="ECO:0000256" key="1">
    <source>
        <dbReference type="ARBA" id="ARBA00006432"/>
    </source>
</evidence>
<dbReference type="Pfam" id="PF00501">
    <property type="entry name" value="AMP-binding"/>
    <property type="match status" value="1"/>
</dbReference>
<evidence type="ECO:0000313" key="7">
    <source>
        <dbReference type="Proteomes" id="UP000680750"/>
    </source>
</evidence>
<evidence type="ECO:0000256" key="3">
    <source>
        <dbReference type="SAM" id="MobiDB-lite"/>
    </source>
</evidence>
<organism evidence="6 7">
    <name type="scientific">Actinocatenispora sera</name>
    <dbReference type="NCBI Taxonomy" id="390989"/>
    <lineage>
        <taxon>Bacteria</taxon>
        <taxon>Bacillati</taxon>
        <taxon>Actinomycetota</taxon>
        <taxon>Actinomycetes</taxon>
        <taxon>Micromonosporales</taxon>
        <taxon>Micromonosporaceae</taxon>
        <taxon>Actinocatenispora</taxon>
    </lineage>
</organism>
<dbReference type="AlphaFoldDB" id="A0A810KWR7"/>
<dbReference type="InterPro" id="IPR025110">
    <property type="entry name" value="AMP-bd_C"/>
</dbReference>
<protein>
    <submittedName>
        <fullName evidence="6">Fatty-acyl-CoA synthase</fullName>
    </submittedName>
</protein>
<feature type="region of interest" description="Disordered" evidence="3">
    <location>
        <begin position="390"/>
        <end position="423"/>
    </location>
</feature>
<feature type="domain" description="AMP-dependent synthetase/ligase" evidence="4">
    <location>
        <begin position="19"/>
        <end position="393"/>
    </location>
</feature>
<dbReference type="InterPro" id="IPR045851">
    <property type="entry name" value="AMP-bd_C_sf"/>
</dbReference>
<evidence type="ECO:0000259" key="4">
    <source>
        <dbReference type="Pfam" id="PF00501"/>
    </source>
</evidence>
<dbReference type="EMBL" id="AP023354">
    <property type="protein sequence ID" value="BCJ26518.1"/>
    <property type="molecule type" value="Genomic_DNA"/>
</dbReference>
<dbReference type="KEGG" id="aser:Asera_06260"/>
<dbReference type="Gene3D" id="3.40.50.12780">
    <property type="entry name" value="N-terminal domain of ligase-like"/>
    <property type="match status" value="1"/>
</dbReference>
<dbReference type="InterPro" id="IPR050237">
    <property type="entry name" value="ATP-dep_AMP-bd_enzyme"/>
</dbReference>
<evidence type="ECO:0000256" key="2">
    <source>
        <dbReference type="ARBA" id="ARBA00022598"/>
    </source>
</evidence>
<name>A0A810KWR7_9ACTN</name>
<dbReference type="InterPro" id="IPR042099">
    <property type="entry name" value="ANL_N_sf"/>
</dbReference>
<dbReference type="GO" id="GO:0016877">
    <property type="term" value="F:ligase activity, forming carbon-sulfur bonds"/>
    <property type="evidence" value="ECO:0007669"/>
    <property type="project" value="UniProtKB-ARBA"/>
</dbReference>
<dbReference type="SUPFAM" id="SSF56801">
    <property type="entry name" value="Acetyl-CoA synthetase-like"/>
    <property type="match status" value="1"/>
</dbReference>
<reference evidence="6" key="1">
    <citation type="submission" date="2020-08" db="EMBL/GenBank/DDBJ databases">
        <title>Whole genome shotgun sequence of Actinocatenispora sera NBRC 101916.</title>
        <authorList>
            <person name="Komaki H."/>
            <person name="Tamura T."/>
        </authorList>
    </citation>
    <scope>NUCLEOTIDE SEQUENCE</scope>
    <source>
        <strain evidence="6">NBRC 101916</strain>
    </source>
</reference>
<evidence type="ECO:0000259" key="5">
    <source>
        <dbReference type="Pfam" id="PF13193"/>
    </source>
</evidence>
<evidence type="ECO:0000313" key="6">
    <source>
        <dbReference type="EMBL" id="BCJ26518.1"/>
    </source>
</evidence>
<keyword evidence="2" id="KW-0436">Ligase</keyword>
<dbReference type="CDD" id="cd12119">
    <property type="entry name" value="ttLC_FACS_AlkK_like"/>
    <property type="match status" value="1"/>
</dbReference>
<proteinExistence type="inferred from homology"/>
<dbReference type="Gene3D" id="3.30.300.30">
    <property type="match status" value="1"/>
</dbReference>
<dbReference type="NCBIfam" id="NF004837">
    <property type="entry name" value="PRK06187.1"/>
    <property type="match status" value="1"/>
</dbReference>
<dbReference type="Proteomes" id="UP000680750">
    <property type="component" value="Chromosome"/>
</dbReference>
<sequence>MQEWPLRLSHVLDYGSTVHADTEILTWTGTAARTTTNAEIGRLAARLAHGLRELGVRGDDRVATFCWNNDVHLAAYLAVPAMGAVLHPLNIRLPADHLAYSANQVADKVVLVDSTLIPALAPILPKLSTVEHVVVVGDGDVEPLAAAGKPVHRFEELVGSQPDTFDWQYDGDETEAAAICYSSGTVGLPKGVAYSHRSIWLHSMQIAAAGSFGFAPTTRSLVVVPMFHVMAWGMPHAAFMTGAGLLMPDRFLTPEPLAAMIAAAKPTHGAAVPSIWTGLLAYLNAHPTDTSTLKEVVVGGSACPESLMRGFDEHGIRIVHAWGMTETSPLGSIARPPAGVTGDELWRYRLSQGQIPASVQARIVAPDGSIAPRDGETVGELEVAGPWITGRYLDSDEPAPGGVPSRQPGSPAASRDSDRFDDGWLRTGDVGTLSADGYITLTDRAKDVIKSGGEWISSVELENHLMAHPAVLEAAVVGVPDPRWEERPLASVVLRDGATATPEELRDFLADRIPRWQLPERWTFLTEVPKTTVGKFDKKVIRRRYAEGDLAVRNLKESAPE</sequence>
<dbReference type="FunFam" id="3.30.300.30:FF:000008">
    <property type="entry name" value="2,3-dihydroxybenzoate-AMP ligase"/>
    <property type="match status" value="1"/>
</dbReference>
<feature type="domain" description="AMP-binding enzyme C-terminal" evidence="5">
    <location>
        <begin position="460"/>
        <end position="535"/>
    </location>
</feature>
<dbReference type="Pfam" id="PF13193">
    <property type="entry name" value="AMP-binding_C"/>
    <property type="match status" value="1"/>
</dbReference>
<comment type="similarity">
    <text evidence="1">Belongs to the ATP-dependent AMP-binding enzyme family.</text>
</comment>
<keyword evidence="7" id="KW-1185">Reference proteome</keyword>
<accession>A0A810KWR7</accession>
<gene>
    <name evidence="6" type="ORF">Asera_06260</name>
</gene>
<dbReference type="InterPro" id="IPR000873">
    <property type="entry name" value="AMP-dep_synth/lig_dom"/>
</dbReference>
<dbReference type="PANTHER" id="PTHR43767:SF11">
    <property type="entry name" value="MEDIUM-CHAIN-FATTY-ACID--COA LIGASE"/>
    <property type="match status" value="1"/>
</dbReference>